<comment type="caution">
    <text evidence="2">The sequence shown here is derived from an EMBL/GenBank/DDBJ whole genome shotgun (WGS) entry which is preliminary data.</text>
</comment>
<reference evidence="2" key="2">
    <citation type="submission" date="2023-02" db="EMBL/GenBank/DDBJ databases">
        <authorList>
            <person name="Sun Q."/>
            <person name="Mori K."/>
        </authorList>
    </citation>
    <scope>NUCLEOTIDE SEQUENCE</scope>
    <source>
        <strain evidence="2">NBRC 112290</strain>
    </source>
</reference>
<protein>
    <recommendedName>
        <fullName evidence="1">CASTOR ACT domain-containing protein</fullName>
    </recommendedName>
</protein>
<dbReference type="Gene3D" id="3.30.2130.10">
    <property type="entry name" value="VC0802-like"/>
    <property type="match status" value="1"/>
</dbReference>
<evidence type="ECO:0000313" key="2">
    <source>
        <dbReference type="EMBL" id="GMA32864.1"/>
    </source>
</evidence>
<dbReference type="InterPro" id="IPR027795">
    <property type="entry name" value="CASTOR_ACT_dom"/>
</dbReference>
<dbReference type="AlphaFoldDB" id="A0AA37XGG9"/>
<evidence type="ECO:0000259" key="1">
    <source>
        <dbReference type="Pfam" id="PF13840"/>
    </source>
</evidence>
<accession>A0AA37XGG9</accession>
<dbReference type="InterPro" id="IPR045865">
    <property type="entry name" value="ACT-like_dom_sf"/>
</dbReference>
<sequence length="163" mass="16830">MARGYARGTRLPWHRPVAFRDPNGCFVPPAVSLRALPGDYVIARFPAGTDTGSLLPDLLRSAGLVSVTRTDREVSIVCDAALAPPGAEVDGEWRALYADGAIPFGLTGVVASLVDPLAAIGCPVFVVSTFDGDVLMTPGDRHADAVGALRAAGHTIAAATDHG</sequence>
<organism evidence="2 3">
    <name type="scientific">Litorihabitans aurantiacus</name>
    <dbReference type="NCBI Taxonomy" id="1930061"/>
    <lineage>
        <taxon>Bacteria</taxon>
        <taxon>Bacillati</taxon>
        <taxon>Actinomycetota</taxon>
        <taxon>Actinomycetes</taxon>
        <taxon>Micrococcales</taxon>
        <taxon>Beutenbergiaceae</taxon>
        <taxon>Litorihabitans</taxon>
    </lineage>
</organism>
<evidence type="ECO:0000313" key="3">
    <source>
        <dbReference type="Proteomes" id="UP001157161"/>
    </source>
</evidence>
<keyword evidence="3" id="KW-1185">Reference proteome</keyword>
<gene>
    <name evidence="2" type="ORF">GCM10025875_28560</name>
</gene>
<dbReference type="Proteomes" id="UP001157161">
    <property type="component" value="Unassembled WGS sequence"/>
</dbReference>
<proteinExistence type="predicted"/>
<dbReference type="SUPFAM" id="SSF55021">
    <property type="entry name" value="ACT-like"/>
    <property type="match status" value="2"/>
</dbReference>
<dbReference type="EMBL" id="BSUM01000001">
    <property type="protein sequence ID" value="GMA32864.1"/>
    <property type="molecule type" value="Genomic_DNA"/>
</dbReference>
<name>A0AA37XGG9_9MICO</name>
<reference evidence="2" key="1">
    <citation type="journal article" date="2014" name="Int. J. Syst. Evol. Microbiol.">
        <title>Complete genome sequence of Corynebacterium casei LMG S-19264T (=DSM 44701T), isolated from a smear-ripened cheese.</title>
        <authorList>
            <consortium name="US DOE Joint Genome Institute (JGI-PGF)"/>
            <person name="Walter F."/>
            <person name="Albersmeier A."/>
            <person name="Kalinowski J."/>
            <person name="Ruckert C."/>
        </authorList>
    </citation>
    <scope>NUCLEOTIDE SEQUENCE</scope>
    <source>
        <strain evidence="2">NBRC 112290</strain>
    </source>
</reference>
<feature type="domain" description="CASTOR ACT" evidence="1">
    <location>
        <begin position="89"/>
        <end position="150"/>
    </location>
</feature>
<dbReference type="Pfam" id="PF13840">
    <property type="entry name" value="ACT_7"/>
    <property type="match status" value="1"/>
</dbReference>